<dbReference type="AlphaFoldDB" id="A0A7U2F6E0"/>
<gene>
    <name evidence="1" type="ORF">JI435_413280</name>
</gene>
<sequence>MNCSCCKTCWIASYQLASVSLFRRRLCIYQNVYGNWTTITITSSMAAAALIDLALTKQSLLL</sequence>
<reference evidence="2" key="1">
    <citation type="journal article" date="2021" name="BMC Genomics">
        <title>Chromosome-level genome assembly and manually-curated proteome of model necrotroph Parastagonospora nodorum Sn15 reveals a genome-wide trove of candidate effector homologs, and redundancy of virulence-related functions within an accessory chromosome.</title>
        <authorList>
            <person name="Bertazzoni S."/>
            <person name="Jones D.A.B."/>
            <person name="Phan H.T."/>
            <person name="Tan K.-C."/>
            <person name="Hane J.K."/>
        </authorList>
    </citation>
    <scope>NUCLEOTIDE SEQUENCE [LARGE SCALE GENOMIC DNA]</scope>
    <source>
        <strain evidence="2">SN15 / ATCC MYA-4574 / FGSC 10173)</strain>
    </source>
</reference>
<dbReference type="Proteomes" id="UP000663193">
    <property type="component" value="Chromosome 9"/>
</dbReference>
<keyword evidence="2" id="KW-1185">Reference proteome</keyword>
<accession>A0A7U2F6E0</accession>
<name>A0A7U2F6E0_PHANO</name>
<dbReference type="EMBL" id="CP069031">
    <property type="protein sequence ID" value="QRC99336.1"/>
    <property type="molecule type" value="Genomic_DNA"/>
</dbReference>
<dbReference type="VEuPathDB" id="FungiDB:JI435_413280"/>
<protein>
    <submittedName>
        <fullName evidence="1">Uncharacterized protein</fullName>
    </submittedName>
</protein>
<evidence type="ECO:0000313" key="1">
    <source>
        <dbReference type="EMBL" id="QRC99336.1"/>
    </source>
</evidence>
<organism evidence="1 2">
    <name type="scientific">Phaeosphaeria nodorum (strain SN15 / ATCC MYA-4574 / FGSC 10173)</name>
    <name type="common">Glume blotch fungus</name>
    <name type="synonym">Parastagonospora nodorum</name>
    <dbReference type="NCBI Taxonomy" id="321614"/>
    <lineage>
        <taxon>Eukaryota</taxon>
        <taxon>Fungi</taxon>
        <taxon>Dikarya</taxon>
        <taxon>Ascomycota</taxon>
        <taxon>Pezizomycotina</taxon>
        <taxon>Dothideomycetes</taxon>
        <taxon>Pleosporomycetidae</taxon>
        <taxon>Pleosporales</taxon>
        <taxon>Pleosporineae</taxon>
        <taxon>Phaeosphaeriaceae</taxon>
        <taxon>Parastagonospora</taxon>
    </lineage>
</organism>
<evidence type="ECO:0000313" key="2">
    <source>
        <dbReference type="Proteomes" id="UP000663193"/>
    </source>
</evidence>
<proteinExistence type="predicted"/>